<dbReference type="Pfam" id="PF00512">
    <property type="entry name" value="HisKA"/>
    <property type="match status" value="1"/>
</dbReference>
<evidence type="ECO:0000256" key="5">
    <source>
        <dbReference type="ARBA" id="ARBA00022741"/>
    </source>
</evidence>
<evidence type="ECO:0000256" key="2">
    <source>
        <dbReference type="ARBA" id="ARBA00012438"/>
    </source>
</evidence>
<dbReference type="GO" id="GO:0000155">
    <property type="term" value="F:phosphorelay sensor kinase activity"/>
    <property type="evidence" value="ECO:0007669"/>
    <property type="project" value="InterPro"/>
</dbReference>
<comment type="caution">
    <text evidence="11">The sequence shown here is derived from an EMBL/GenBank/DDBJ whole genome shotgun (WGS) entry which is preliminary data.</text>
</comment>
<evidence type="ECO:0000256" key="8">
    <source>
        <dbReference type="ARBA" id="ARBA00023012"/>
    </source>
</evidence>
<dbReference type="AlphaFoldDB" id="A0A7W7NSF0"/>
<dbReference type="Pfam" id="PF08448">
    <property type="entry name" value="PAS_4"/>
    <property type="match status" value="1"/>
</dbReference>
<dbReference type="InterPro" id="IPR004358">
    <property type="entry name" value="Sig_transdc_His_kin-like_C"/>
</dbReference>
<feature type="transmembrane region" description="Helical" evidence="9">
    <location>
        <begin position="83"/>
        <end position="106"/>
    </location>
</feature>
<reference evidence="11 12" key="1">
    <citation type="submission" date="2020-08" db="EMBL/GenBank/DDBJ databases">
        <title>Functional genomics of gut bacteria from endangered species of beetles.</title>
        <authorList>
            <person name="Carlos-Shanley C."/>
        </authorList>
    </citation>
    <scope>NUCLEOTIDE SEQUENCE [LARGE SCALE GENOMIC DNA]</scope>
    <source>
        <strain evidence="11 12">S00224</strain>
    </source>
</reference>
<dbReference type="PRINTS" id="PR00344">
    <property type="entry name" value="BCTRLSENSOR"/>
</dbReference>
<keyword evidence="7" id="KW-0067">ATP-binding</keyword>
<dbReference type="Proteomes" id="UP000575241">
    <property type="component" value="Unassembled WGS sequence"/>
</dbReference>
<dbReference type="GO" id="GO:0005524">
    <property type="term" value="F:ATP binding"/>
    <property type="evidence" value="ECO:0007669"/>
    <property type="project" value="UniProtKB-KW"/>
</dbReference>
<evidence type="ECO:0000313" key="12">
    <source>
        <dbReference type="Proteomes" id="UP000575241"/>
    </source>
</evidence>
<dbReference type="Gene3D" id="3.30.565.10">
    <property type="entry name" value="Histidine kinase-like ATPase, C-terminal domain"/>
    <property type="match status" value="1"/>
</dbReference>
<dbReference type="SMART" id="SM00387">
    <property type="entry name" value="HATPase_c"/>
    <property type="match status" value="1"/>
</dbReference>
<keyword evidence="9" id="KW-1133">Transmembrane helix</keyword>
<dbReference type="EC" id="2.7.13.3" evidence="2"/>
<dbReference type="InterPro" id="IPR036097">
    <property type="entry name" value="HisK_dim/P_sf"/>
</dbReference>
<evidence type="ECO:0000313" key="11">
    <source>
        <dbReference type="EMBL" id="MBB4840260.1"/>
    </source>
</evidence>
<evidence type="ECO:0000256" key="9">
    <source>
        <dbReference type="SAM" id="Phobius"/>
    </source>
</evidence>
<dbReference type="PROSITE" id="PS50109">
    <property type="entry name" value="HIS_KIN"/>
    <property type="match status" value="1"/>
</dbReference>
<keyword evidence="5" id="KW-0547">Nucleotide-binding</keyword>
<dbReference type="InterPro" id="IPR036890">
    <property type="entry name" value="HATPase_C_sf"/>
</dbReference>
<dbReference type="SUPFAM" id="SSF55874">
    <property type="entry name" value="ATPase domain of HSP90 chaperone/DNA topoisomerase II/histidine kinase"/>
    <property type="match status" value="1"/>
</dbReference>
<dbReference type="InterPro" id="IPR003594">
    <property type="entry name" value="HATPase_dom"/>
</dbReference>
<dbReference type="InterPro" id="IPR000014">
    <property type="entry name" value="PAS"/>
</dbReference>
<organism evidence="11 12">
    <name type="scientific">Sphingomonas kyeonggiensis</name>
    <dbReference type="NCBI Taxonomy" id="1268553"/>
    <lineage>
        <taxon>Bacteria</taxon>
        <taxon>Pseudomonadati</taxon>
        <taxon>Pseudomonadota</taxon>
        <taxon>Alphaproteobacteria</taxon>
        <taxon>Sphingomonadales</taxon>
        <taxon>Sphingomonadaceae</taxon>
        <taxon>Sphingomonas</taxon>
    </lineage>
</organism>
<keyword evidence="4" id="KW-0808">Transferase</keyword>
<feature type="transmembrane region" description="Helical" evidence="9">
    <location>
        <begin position="59"/>
        <end position="77"/>
    </location>
</feature>
<keyword evidence="3" id="KW-0597">Phosphoprotein</keyword>
<keyword evidence="12" id="KW-1185">Reference proteome</keyword>
<proteinExistence type="predicted"/>
<dbReference type="Gene3D" id="3.30.450.20">
    <property type="entry name" value="PAS domain"/>
    <property type="match status" value="1"/>
</dbReference>
<dbReference type="SMART" id="SM00388">
    <property type="entry name" value="HisKA"/>
    <property type="match status" value="1"/>
</dbReference>
<evidence type="ECO:0000256" key="3">
    <source>
        <dbReference type="ARBA" id="ARBA00022553"/>
    </source>
</evidence>
<dbReference type="InterPro" id="IPR035965">
    <property type="entry name" value="PAS-like_dom_sf"/>
</dbReference>
<keyword evidence="6" id="KW-0418">Kinase</keyword>
<dbReference type="Pfam" id="PF02518">
    <property type="entry name" value="HATPase_c"/>
    <property type="match status" value="1"/>
</dbReference>
<dbReference type="InterPro" id="IPR013656">
    <property type="entry name" value="PAS_4"/>
</dbReference>
<dbReference type="PANTHER" id="PTHR43065">
    <property type="entry name" value="SENSOR HISTIDINE KINASE"/>
    <property type="match status" value="1"/>
</dbReference>
<dbReference type="CDD" id="cd00082">
    <property type="entry name" value="HisKA"/>
    <property type="match status" value="1"/>
</dbReference>
<name>A0A7W7NSF0_9SPHN</name>
<evidence type="ECO:0000256" key="4">
    <source>
        <dbReference type="ARBA" id="ARBA00022679"/>
    </source>
</evidence>
<dbReference type="CDD" id="cd00130">
    <property type="entry name" value="PAS"/>
    <property type="match status" value="1"/>
</dbReference>
<evidence type="ECO:0000256" key="7">
    <source>
        <dbReference type="ARBA" id="ARBA00022840"/>
    </source>
</evidence>
<keyword evidence="9" id="KW-0812">Transmembrane</keyword>
<dbReference type="SUPFAM" id="SSF55785">
    <property type="entry name" value="PYP-like sensor domain (PAS domain)"/>
    <property type="match status" value="1"/>
</dbReference>
<dbReference type="SUPFAM" id="SSF47384">
    <property type="entry name" value="Homodimeric domain of signal transducing histidine kinase"/>
    <property type="match status" value="1"/>
</dbReference>
<comment type="catalytic activity">
    <reaction evidence="1">
        <text>ATP + protein L-histidine = ADP + protein N-phospho-L-histidine.</text>
        <dbReference type="EC" id="2.7.13.3"/>
    </reaction>
</comment>
<keyword evidence="9" id="KW-0472">Membrane</keyword>
<evidence type="ECO:0000256" key="6">
    <source>
        <dbReference type="ARBA" id="ARBA00022777"/>
    </source>
</evidence>
<sequence>MAHEAEKKRRLAAQVQGVATVALALGIFALDVLSPLQGAVAVLYTIVVLLTTRANARGLTLTAGFVCALLAIAGYFISHDHEALGSAAVRLSVALVAIGVTTLLSVRHMAAAEHRRIADRRYRAIFNAAGFPIWEGDWSEAFRLLRGKQAPDAEAIDIAARTATICDANHAAAALFGLERREELVGGTLVRFHTPAAEATLGRILQAMIAGETTIEEETRFIDARGEPVDVLLRVTIPPQQKEWRQVLIMGLDVTERNQTNVRLAQAQAQLTHVSRITTLGQLAASIAHEVNQPLSALITYAKSGKRWLAREAPDAAEVSDCLDHVVSNGTRAADVIARIRALARRADPRQDAIDLASLVDETIELLRRDLNTHDVTVEVTMPEGLPPLVGDRVQMQQVLMNLMLNAEQAMAQVAPGARVMCVEVVAEPDSVAVHVRDSGGGIAVEPESLFSPFFTTKSEGMGMGLSICRSIIESHGGTLGAENHPDGGAVFSFRLPVAGAMESAA</sequence>
<evidence type="ECO:0000259" key="10">
    <source>
        <dbReference type="PROSITE" id="PS50109"/>
    </source>
</evidence>
<dbReference type="EMBL" id="JACHLN010000003">
    <property type="protein sequence ID" value="MBB4840260.1"/>
    <property type="molecule type" value="Genomic_DNA"/>
</dbReference>
<accession>A0A7W7NSF0</accession>
<dbReference type="Gene3D" id="1.10.287.130">
    <property type="match status" value="1"/>
</dbReference>
<dbReference type="RefSeq" id="WP_184168740.1">
    <property type="nucleotide sequence ID" value="NZ_JACHLN010000003.1"/>
</dbReference>
<dbReference type="NCBIfam" id="TIGR00229">
    <property type="entry name" value="sensory_box"/>
    <property type="match status" value="1"/>
</dbReference>
<dbReference type="InterPro" id="IPR005467">
    <property type="entry name" value="His_kinase_dom"/>
</dbReference>
<dbReference type="InterPro" id="IPR003661">
    <property type="entry name" value="HisK_dim/P_dom"/>
</dbReference>
<keyword evidence="8" id="KW-0902">Two-component regulatory system</keyword>
<feature type="domain" description="Histidine kinase" evidence="10">
    <location>
        <begin position="286"/>
        <end position="500"/>
    </location>
</feature>
<evidence type="ECO:0000256" key="1">
    <source>
        <dbReference type="ARBA" id="ARBA00000085"/>
    </source>
</evidence>
<dbReference type="PANTHER" id="PTHR43065:SF10">
    <property type="entry name" value="PEROXIDE STRESS-ACTIVATED HISTIDINE KINASE MAK3"/>
    <property type="match status" value="1"/>
</dbReference>
<gene>
    <name evidence="11" type="ORF">HNP52_003352</name>
</gene>
<protein>
    <recommendedName>
        <fullName evidence="2">histidine kinase</fullName>
        <ecNumber evidence="2">2.7.13.3</ecNumber>
    </recommendedName>
</protein>